<feature type="domain" description="Starch synthase catalytic" evidence="10">
    <location>
        <begin position="49"/>
        <end position="287"/>
    </location>
</feature>
<dbReference type="PANTHER" id="PTHR45825:SF11">
    <property type="entry name" value="ALPHA AMYLASE DOMAIN-CONTAINING PROTEIN"/>
    <property type="match status" value="1"/>
</dbReference>
<dbReference type="EC" id="2.4.1.21" evidence="8"/>
<dbReference type="CDD" id="cd03791">
    <property type="entry name" value="GT5_Glycogen_synthase_DULL1-like"/>
    <property type="match status" value="1"/>
</dbReference>
<protein>
    <recommendedName>
        <fullName evidence="8">Glycogen synthase</fullName>
        <ecNumber evidence="8">2.4.1.21</ecNumber>
    </recommendedName>
    <alternativeName>
        <fullName evidence="8">Starch [bacterial glycogen] synthase</fullName>
    </alternativeName>
</protein>
<comment type="similarity">
    <text evidence="4 8">Belongs to the glycosyltransferase 1 family. Bacterial/plant glycogen synthase subfamily.</text>
</comment>
<dbReference type="EMBL" id="OGTP01000005">
    <property type="protein sequence ID" value="SPB14722.1"/>
    <property type="molecule type" value="Genomic_DNA"/>
</dbReference>
<evidence type="ECO:0000256" key="8">
    <source>
        <dbReference type="HAMAP-Rule" id="MF_00484"/>
    </source>
</evidence>
<comment type="pathway">
    <text evidence="3 8">Glycan biosynthesis; glycogen biosynthesis.</text>
</comment>
<dbReference type="NCBIfam" id="NF001899">
    <property type="entry name" value="PRK00654.1-2"/>
    <property type="match status" value="1"/>
</dbReference>
<keyword evidence="6 8" id="KW-0808">Transferase</keyword>
<keyword evidence="12" id="KW-1185">Reference proteome</keyword>
<dbReference type="Proteomes" id="UP000238169">
    <property type="component" value="Unassembled WGS sequence"/>
</dbReference>
<accession>A0A2U3I3J8</accession>
<dbReference type="Pfam" id="PF08323">
    <property type="entry name" value="Glyco_transf_5"/>
    <property type="match status" value="1"/>
</dbReference>
<dbReference type="InterPro" id="IPR011835">
    <property type="entry name" value="GS/SS"/>
</dbReference>
<feature type="binding site" evidence="8">
    <location>
        <position position="62"/>
    </location>
    <ligand>
        <name>ADP-alpha-D-glucose</name>
        <dbReference type="ChEBI" id="CHEBI:57498"/>
    </ligand>
</feature>
<proteinExistence type="inferred from homology"/>
<dbReference type="AlphaFoldDB" id="A0A2U3I3J8"/>
<evidence type="ECO:0000256" key="3">
    <source>
        <dbReference type="ARBA" id="ARBA00004964"/>
    </source>
</evidence>
<evidence type="ECO:0000256" key="7">
    <source>
        <dbReference type="ARBA" id="ARBA00023056"/>
    </source>
</evidence>
<comment type="function">
    <text evidence="2 8">Synthesizes alpha-1,4-glucan chains using ADP-glucose.</text>
</comment>
<organism evidence="11 12">
    <name type="scientific">Caballeronia novacaledonica</name>
    <dbReference type="NCBI Taxonomy" id="1544861"/>
    <lineage>
        <taxon>Bacteria</taxon>
        <taxon>Pseudomonadati</taxon>
        <taxon>Pseudomonadota</taxon>
        <taxon>Betaproteobacteria</taxon>
        <taxon>Burkholderiales</taxon>
        <taxon>Burkholderiaceae</taxon>
        <taxon>Caballeronia</taxon>
    </lineage>
</organism>
<keyword evidence="5 8" id="KW-0328">Glycosyltransferase</keyword>
<evidence type="ECO:0000256" key="2">
    <source>
        <dbReference type="ARBA" id="ARBA00002764"/>
    </source>
</evidence>
<evidence type="ECO:0000313" key="12">
    <source>
        <dbReference type="Proteomes" id="UP000238169"/>
    </source>
</evidence>
<sequence>MRYAAHTPEPVAHRLLHCASHFRRNPDQRSHARLVARALLFQEPTLPLNVLLVASEAVPLAKTGGLGDMVSAYAAALREAGVDATILLPAYPNAVAQAQGLSKVGTLTGLPGGDAALLRGRMPETGVPVLLLRCDALYARTGLYQDAQGRDYPDNAIRFATLSAAAVRIAEGVRGVKKPDIVHAHDWHTGLTPLLMKHAGVHAKSVFTIHNLAFQGNYALSLGASLGVPEKWLVHALSDPRSIEFYGALSLMKAGIVHADRVTTVSETYAREILTPRFGHLMEGVLQSCADKLTGVVNGIDEGTWNPAADPLIERNYSFDDMRGKHACKRALQRRFGLPVDPFAPLMAIGSRMTGQKLADVVLEALPRLLEKHPRLQLAVIGKGEAYIEKGFRKLAQEWPDRVGVYIGYDERRAHALHAGADLLLHGSRFEPCGLTQMYAMRYGTLPVASRVGGLADTIADAAQNAAQGVRDALRPAIYLRDGTHDTPVASMPAARTSHAPTGFLFDGERADDVINAASRALDAYMRPQVWRALQRNAMSCDFGWNEALTKMVALYVGLSDARPSRSTLRARRVPDDIMHTPAQAHVQDAHSLARTA</sequence>
<name>A0A2U3I3J8_9BURK</name>
<dbReference type="InterPro" id="IPR013534">
    <property type="entry name" value="Starch_synth_cat_dom"/>
</dbReference>
<evidence type="ECO:0000259" key="10">
    <source>
        <dbReference type="Pfam" id="PF08323"/>
    </source>
</evidence>
<gene>
    <name evidence="8" type="primary">glgA</name>
    <name evidence="11" type="ORF">NOV72_01953</name>
</gene>
<dbReference type="PANTHER" id="PTHR45825">
    <property type="entry name" value="GRANULE-BOUND STARCH SYNTHASE 1, CHLOROPLASTIC/AMYLOPLASTIC"/>
    <property type="match status" value="1"/>
</dbReference>
<dbReference type="NCBIfam" id="TIGR02095">
    <property type="entry name" value="glgA"/>
    <property type="match status" value="1"/>
</dbReference>
<reference evidence="12" key="1">
    <citation type="submission" date="2018-01" db="EMBL/GenBank/DDBJ databases">
        <authorList>
            <person name="Peeters C."/>
        </authorList>
    </citation>
    <scope>NUCLEOTIDE SEQUENCE [LARGE SCALE GENOMIC DNA]</scope>
</reference>
<evidence type="ECO:0000313" key="11">
    <source>
        <dbReference type="EMBL" id="SPB14722.1"/>
    </source>
</evidence>
<evidence type="ECO:0000256" key="4">
    <source>
        <dbReference type="ARBA" id="ARBA00010281"/>
    </source>
</evidence>
<dbReference type="HAMAP" id="MF_00484">
    <property type="entry name" value="Glycogen_synth"/>
    <property type="match status" value="1"/>
</dbReference>
<evidence type="ECO:0000256" key="5">
    <source>
        <dbReference type="ARBA" id="ARBA00022676"/>
    </source>
</evidence>
<keyword evidence="7 8" id="KW-0320">Glycogen biosynthesis</keyword>
<dbReference type="Gene3D" id="3.40.50.2000">
    <property type="entry name" value="Glycogen Phosphorylase B"/>
    <property type="match status" value="2"/>
</dbReference>
<evidence type="ECO:0000256" key="1">
    <source>
        <dbReference type="ARBA" id="ARBA00001478"/>
    </source>
</evidence>
<evidence type="ECO:0000256" key="6">
    <source>
        <dbReference type="ARBA" id="ARBA00022679"/>
    </source>
</evidence>
<dbReference type="SUPFAM" id="SSF53756">
    <property type="entry name" value="UDP-Glycosyltransferase/glycogen phosphorylase"/>
    <property type="match status" value="1"/>
</dbReference>
<dbReference type="Pfam" id="PF00534">
    <property type="entry name" value="Glycos_transf_1"/>
    <property type="match status" value="1"/>
</dbReference>
<dbReference type="InterPro" id="IPR001296">
    <property type="entry name" value="Glyco_trans_1"/>
</dbReference>
<comment type="catalytic activity">
    <reaction evidence="1 8">
        <text>[(1-&gt;4)-alpha-D-glucosyl](n) + ADP-alpha-D-glucose = [(1-&gt;4)-alpha-D-glucosyl](n+1) + ADP + H(+)</text>
        <dbReference type="Rhea" id="RHEA:18189"/>
        <dbReference type="Rhea" id="RHEA-COMP:9584"/>
        <dbReference type="Rhea" id="RHEA-COMP:9587"/>
        <dbReference type="ChEBI" id="CHEBI:15378"/>
        <dbReference type="ChEBI" id="CHEBI:15444"/>
        <dbReference type="ChEBI" id="CHEBI:57498"/>
        <dbReference type="ChEBI" id="CHEBI:456216"/>
        <dbReference type="EC" id="2.4.1.21"/>
    </reaction>
</comment>
<dbReference type="GO" id="GO:0009011">
    <property type="term" value="F:alpha-1,4-glucan glucosyltransferase (ADP-glucose donor) activity"/>
    <property type="evidence" value="ECO:0007669"/>
    <property type="project" value="UniProtKB-UniRule"/>
</dbReference>
<evidence type="ECO:0000259" key="9">
    <source>
        <dbReference type="Pfam" id="PF00534"/>
    </source>
</evidence>
<dbReference type="UniPathway" id="UPA00164"/>
<feature type="domain" description="Glycosyl transferase family 1" evidence="9">
    <location>
        <begin position="351"/>
        <end position="463"/>
    </location>
</feature>
<dbReference type="GO" id="GO:0004373">
    <property type="term" value="F:alpha-1,4-glucan glucosyltransferase (UDP-glucose donor) activity"/>
    <property type="evidence" value="ECO:0007669"/>
    <property type="project" value="InterPro"/>
</dbReference>
<dbReference type="GO" id="GO:0005978">
    <property type="term" value="P:glycogen biosynthetic process"/>
    <property type="evidence" value="ECO:0007669"/>
    <property type="project" value="UniProtKB-UniRule"/>
</dbReference>